<dbReference type="EMBL" id="LAQU01000014">
    <property type="protein sequence ID" value="KKB62981.1"/>
    <property type="molecule type" value="Genomic_DNA"/>
</dbReference>
<gene>
    <name evidence="3" type="ORF">WM40_14615</name>
</gene>
<dbReference type="SUPFAM" id="SSF51556">
    <property type="entry name" value="Metallo-dependent hydrolases"/>
    <property type="match status" value="1"/>
</dbReference>
<keyword evidence="4" id="KW-1185">Reference proteome</keyword>
<dbReference type="Gene3D" id="3.20.20.140">
    <property type="entry name" value="Metal-dependent hydrolases"/>
    <property type="match status" value="1"/>
</dbReference>
<sequence>MKNVNTPHLPIRAEWLALRDEAVIDPDLPIVDAHHHLWDRAGNRYLADEMLSDTESGHRIIATVYVQCRSMLRADGPDAMKPVGEVEFANGVAAMTRSGLYGHTRLCDAIVGGADLTLAGLDATTADGRLQRVLETMLAVSGGRLRGIRNPVAWHGDSAVRSSPATPPRDLMQHPAFVRGVQTLARHDLSLDVWAYHTQLDEVYALARQASDVKVIIDHFGGPVGVGPYMNQRANVLTAWRDSLSKLARLPNTCLKLGGAGMPVFGFNFAQGALPPSSEDLANAWRPYFRTALELFGAERCLFESNFPVDKGMFSYKTLWNAFKRLATEASRDERTALFSGTAKRLYRLDTVAASMEDETN</sequence>
<accession>A0A0F5JYK5</accession>
<evidence type="ECO:0000313" key="4">
    <source>
        <dbReference type="Proteomes" id="UP000033618"/>
    </source>
</evidence>
<dbReference type="Pfam" id="PF04909">
    <property type="entry name" value="Amidohydro_2"/>
    <property type="match status" value="1"/>
</dbReference>
<reference evidence="3 4" key="1">
    <citation type="submission" date="2015-03" db="EMBL/GenBank/DDBJ databases">
        <title>Draft Genome Sequence of Burkholderia andropogonis type strain ICMP2807, isolated from Sorghum bicolor.</title>
        <authorList>
            <person name="Lopes-Santos L."/>
            <person name="Castro D.B."/>
            <person name="Ottoboni L.M."/>
            <person name="Park D."/>
            <person name="Weirc B.S."/>
            <person name="Destefano S.A."/>
        </authorList>
    </citation>
    <scope>NUCLEOTIDE SEQUENCE [LARGE SCALE GENOMIC DNA]</scope>
    <source>
        <strain evidence="3 4">ICMP2807</strain>
    </source>
</reference>
<name>A0A0F5JYK5_9BURK</name>
<organism evidence="3 4">
    <name type="scientific">Robbsia andropogonis</name>
    <dbReference type="NCBI Taxonomy" id="28092"/>
    <lineage>
        <taxon>Bacteria</taxon>
        <taxon>Pseudomonadati</taxon>
        <taxon>Pseudomonadota</taxon>
        <taxon>Betaproteobacteria</taxon>
        <taxon>Burkholderiales</taxon>
        <taxon>Burkholderiaceae</taxon>
        <taxon>Robbsia</taxon>
    </lineage>
</organism>
<dbReference type="InterPro" id="IPR032466">
    <property type="entry name" value="Metal_Hydrolase"/>
</dbReference>
<evidence type="ECO:0000256" key="1">
    <source>
        <dbReference type="ARBA" id="ARBA00038310"/>
    </source>
</evidence>
<dbReference type="STRING" id="28092.WM40_14615"/>
<dbReference type="PATRIC" id="fig|28092.6.peg.3450"/>
<feature type="domain" description="Amidohydrolase-related" evidence="2">
    <location>
        <begin position="31"/>
        <end position="349"/>
    </location>
</feature>
<comment type="caution">
    <text evidence="3">The sequence shown here is derived from an EMBL/GenBank/DDBJ whole genome shotgun (WGS) entry which is preliminary data.</text>
</comment>
<evidence type="ECO:0000313" key="3">
    <source>
        <dbReference type="EMBL" id="KKB62981.1"/>
    </source>
</evidence>
<keyword evidence="3" id="KW-0378">Hydrolase</keyword>
<evidence type="ECO:0000259" key="2">
    <source>
        <dbReference type="Pfam" id="PF04909"/>
    </source>
</evidence>
<protein>
    <submittedName>
        <fullName evidence="3">Amidohydrolase</fullName>
    </submittedName>
</protein>
<dbReference type="OrthoDB" id="9787654at2"/>
<dbReference type="GO" id="GO:0016787">
    <property type="term" value="F:hydrolase activity"/>
    <property type="evidence" value="ECO:0007669"/>
    <property type="project" value="UniProtKB-KW"/>
</dbReference>
<dbReference type="RefSeq" id="WP_046153230.1">
    <property type="nucleotide sequence ID" value="NZ_CADFGU010000010.1"/>
</dbReference>
<dbReference type="InterPro" id="IPR052350">
    <property type="entry name" value="Metallo-dep_Lactonases"/>
</dbReference>
<comment type="similarity">
    <text evidence="1">Belongs to the metallo-dependent hydrolases superfamily.</text>
</comment>
<dbReference type="AlphaFoldDB" id="A0A0F5JYK5"/>
<dbReference type="PANTHER" id="PTHR43569">
    <property type="entry name" value="AMIDOHYDROLASE"/>
    <property type="match status" value="1"/>
</dbReference>
<dbReference type="PANTHER" id="PTHR43569:SF1">
    <property type="entry name" value="BLL3371 PROTEIN"/>
    <property type="match status" value="1"/>
</dbReference>
<dbReference type="InterPro" id="IPR006680">
    <property type="entry name" value="Amidohydro-rel"/>
</dbReference>
<proteinExistence type="inferred from homology"/>
<dbReference type="Proteomes" id="UP000033618">
    <property type="component" value="Unassembled WGS sequence"/>
</dbReference>